<protein>
    <submittedName>
        <fullName evidence="1">Uncharacterized protein</fullName>
    </submittedName>
</protein>
<dbReference type="EMBL" id="JABZGW010000091">
    <property type="protein sequence ID" value="MBF4807642.1"/>
    <property type="molecule type" value="Genomic_DNA"/>
</dbReference>
<dbReference type="AlphaFoldDB" id="A0A930W1H8"/>
<dbReference type="Proteomes" id="UP000698335">
    <property type="component" value="Unassembled WGS sequence"/>
</dbReference>
<sequence length="171" mass="19350">MFSKIYSISDLIQESQDLLKMPKDPIKVTGPIDWPGPGSKINIELQSEMDRKIKFFLDIYESKRSSTILVGVQSERKSKIQTRAASHPIIRVEIANDESTLRHRNPDGLLIEGNHVHLDVPGYGIKFAVPIDRQDIVVSKDKSNSIYSFFESVLEVYEVSDKLSINYSLGV</sequence>
<dbReference type="Pfam" id="PF22398">
    <property type="entry name" value="DUF6978"/>
    <property type="match status" value="1"/>
</dbReference>
<reference evidence="1" key="1">
    <citation type="submission" date="2020-04" db="EMBL/GenBank/DDBJ databases">
        <title>Deep metagenomics examines the oral microbiome during advanced dental caries in children, revealing novel taxa and co-occurrences with host molecules.</title>
        <authorList>
            <person name="Baker J.L."/>
            <person name="Morton J.T."/>
            <person name="Dinis M."/>
            <person name="Alvarez R."/>
            <person name="Tran N.C."/>
            <person name="Knight R."/>
            <person name="Edlund A."/>
        </authorList>
    </citation>
    <scope>NUCLEOTIDE SEQUENCE</scope>
    <source>
        <strain evidence="1">JCVI_38_bin.5</strain>
    </source>
</reference>
<comment type="caution">
    <text evidence="1">The sequence shown here is derived from an EMBL/GenBank/DDBJ whole genome shotgun (WGS) entry which is preliminary data.</text>
</comment>
<dbReference type="InterPro" id="IPR053916">
    <property type="entry name" value="DUF6978"/>
</dbReference>
<organism evidence="1 2">
    <name type="scientific">Lancefieldella rimae</name>
    <dbReference type="NCBI Taxonomy" id="1383"/>
    <lineage>
        <taxon>Bacteria</taxon>
        <taxon>Bacillati</taxon>
        <taxon>Actinomycetota</taxon>
        <taxon>Coriobacteriia</taxon>
        <taxon>Coriobacteriales</taxon>
        <taxon>Atopobiaceae</taxon>
        <taxon>Lancefieldella</taxon>
    </lineage>
</organism>
<evidence type="ECO:0000313" key="2">
    <source>
        <dbReference type="Proteomes" id="UP000698335"/>
    </source>
</evidence>
<accession>A0A930W1H8</accession>
<name>A0A930W1H8_9ACTN</name>
<gene>
    <name evidence="1" type="ORF">HXK26_02960</name>
</gene>
<evidence type="ECO:0000313" key="1">
    <source>
        <dbReference type="EMBL" id="MBF4807642.1"/>
    </source>
</evidence>
<proteinExistence type="predicted"/>